<evidence type="ECO:0000313" key="5">
    <source>
        <dbReference type="EMBL" id="RDK46690.1"/>
    </source>
</evidence>
<evidence type="ECO:0000256" key="2">
    <source>
        <dbReference type="ARBA" id="ARBA00022857"/>
    </source>
</evidence>
<dbReference type="Gene3D" id="3.40.50.720">
    <property type="entry name" value="NAD(P)-binding Rossmann-like Domain"/>
    <property type="match status" value="1"/>
</dbReference>
<dbReference type="Proteomes" id="UP000254937">
    <property type="component" value="Unassembled WGS sequence"/>
</dbReference>
<keyword evidence="4" id="KW-0732">Signal</keyword>
<name>A0A370PWX1_ASPPH</name>
<dbReference type="PANTHER" id="PTHR24320:SF274">
    <property type="entry name" value="CHAIN DEHYDROGENASE, PUTATIVE (AFU_ORTHOLOGUE AFUA_4G00440)-RELATED"/>
    <property type="match status" value="1"/>
</dbReference>
<evidence type="ECO:0000313" key="6">
    <source>
        <dbReference type="Proteomes" id="UP000254937"/>
    </source>
</evidence>
<dbReference type="InterPro" id="IPR036291">
    <property type="entry name" value="NAD(P)-bd_dom_sf"/>
</dbReference>
<proteinExistence type="inferred from homology"/>
<comment type="similarity">
    <text evidence="1">Belongs to the short-chain dehydrogenases/reductases (SDR) family.</text>
</comment>
<dbReference type="GO" id="GO:0016491">
    <property type="term" value="F:oxidoreductase activity"/>
    <property type="evidence" value="ECO:0007669"/>
    <property type="project" value="UniProtKB-KW"/>
</dbReference>
<dbReference type="EMBL" id="KZ851845">
    <property type="protein sequence ID" value="RDK46690.1"/>
    <property type="molecule type" value="Genomic_DNA"/>
</dbReference>
<evidence type="ECO:0000256" key="4">
    <source>
        <dbReference type="SAM" id="SignalP"/>
    </source>
</evidence>
<keyword evidence="3" id="KW-0560">Oxidoreductase</keyword>
<dbReference type="AlphaFoldDB" id="A0A370PWX1"/>
<dbReference type="PANTHER" id="PTHR24320">
    <property type="entry name" value="RETINOL DEHYDROGENASE"/>
    <property type="match status" value="1"/>
</dbReference>
<protein>
    <submittedName>
        <fullName evidence="5">NAD(P)-binding protein</fullName>
    </submittedName>
</protein>
<dbReference type="SUPFAM" id="SSF51735">
    <property type="entry name" value="NAD(P)-binding Rossmann-fold domains"/>
    <property type="match status" value="1"/>
</dbReference>
<organism evidence="5 6">
    <name type="scientific">Aspergillus phoenicis ATCC 13157</name>
    <dbReference type="NCBI Taxonomy" id="1353007"/>
    <lineage>
        <taxon>Eukaryota</taxon>
        <taxon>Fungi</taxon>
        <taxon>Dikarya</taxon>
        <taxon>Ascomycota</taxon>
        <taxon>Pezizomycotina</taxon>
        <taxon>Eurotiomycetes</taxon>
        <taxon>Eurotiomycetidae</taxon>
        <taxon>Eurotiales</taxon>
        <taxon>Aspergillaceae</taxon>
        <taxon>Aspergillus</taxon>
    </lineage>
</organism>
<dbReference type="InterPro" id="IPR002347">
    <property type="entry name" value="SDR_fam"/>
</dbReference>
<accession>A0A370PWX1</accession>
<dbReference type="CDD" id="cd08951">
    <property type="entry name" value="DR_C-13_KR_SDR_c_like"/>
    <property type="match status" value="1"/>
</dbReference>
<gene>
    <name evidence="5" type="ORF">M752DRAFT_316822</name>
</gene>
<evidence type="ECO:0000256" key="1">
    <source>
        <dbReference type="ARBA" id="ARBA00006484"/>
    </source>
</evidence>
<evidence type="ECO:0000256" key="3">
    <source>
        <dbReference type="ARBA" id="ARBA00023002"/>
    </source>
</evidence>
<dbReference type="PRINTS" id="PR00081">
    <property type="entry name" value="GDHRDH"/>
</dbReference>
<keyword evidence="6" id="KW-1185">Reference proteome</keyword>
<dbReference type="Pfam" id="PF00106">
    <property type="entry name" value="adh_short"/>
    <property type="match status" value="1"/>
</dbReference>
<feature type="chain" id="PRO_5016986364" evidence="4">
    <location>
        <begin position="20"/>
        <end position="385"/>
    </location>
</feature>
<feature type="signal peptide" evidence="4">
    <location>
        <begin position="1"/>
        <end position="19"/>
    </location>
</feature>
<sequence>MPGLVLVFPMLPMIVRLLGHIPSADRIDAIYPFGLAVKMSTVSDSTQDRSGVSGLHFRAVSAPRPSNAASTAPGIARQQTHSPVRLYINFCTLIPAAVFIRVRRPPAVTVHHSKLVYSSSSIRKMARILITGSVDGLGLEAARQLVHRGHTVYLHARNQQRAMDAKSACPGAAGVLTADLSSVAETQKLCHDVNAIGNFDAVILNAGLMQGGFRKTPDTGAPALVSVNLISPYVMSCLLRPPKRLIFISSNLHRQANMASMDDMFWFKRGETRYQDYPAYCDSKLHVMLLANAVARRFKNTSVTSVHPGWVATKLGGQGAPDKLEDGVETYVMLAEGDYDEQNLSGAYFEPKRKIGQPIPAARDEDLQEKVVQACEEVTGLRLSA</sequence>
<reference evidence="5 6" key="1">
    <citation type="submission" date="2018-07" db="EMBL/GenBank/DDBJ databases">
        <title>Section-level genome sequencing of Aspergillus section Nigri to investigate inter- and intra-species variation.</title>
        <authorList>
            <consortium name="DOE Joint Genome Institute"/>
            <person name="Vesth T.C."/>
            <person name="Nybo J.L."/>
            <person name="Theobald S."/>
            <person name="Frisvad J.C."/>
            <person name="Larsen T.O."/>
            <person name="Nielsen K.F."/>
            <person name="Hoof J.B."/>
            <person name="Brandl J."/>
            <person name="Salamov A."/>
            <person name="Riley R."/>
            <person name="Gladden J.M."/>
            <person name="Phatale P."/>
            <person name="Nielsen M.T."/>
            <person name="Lyhne E.K."/>
            <person name="Kogle M.E."/>
            <person name="Strasser K."/>
            <person name="McDonnell E."/>
            <person name="Barry K."/>
            <person name="Clum A."/>
            <person name="Chen C."/>
            <person name="Nolan M."/>
            <person name="Sandor L."/>
            <person name="Kuo A."/>
            <person name="Lipzen A."/>
            <person name="Hainaut M."/>
            <person name="Drula E."/>
            <person name="Tsang A."/>
            <person name="Magnuson J.K."/>
            <person name="Henrissat B."/>
            <person name="Wiebenga A."/>
            <person name="Simmons B.A."/>
            <person name="Makela M.R."/>
            <person name="De vries R.P."/>
            <person name="Grigoriev I.V."/>
            <person name="Mortensen U.H."/>
            <person name="Baker S.E."/>
            <person name="Andersen M.R."/>
        </authorList>
    </citation>
    <scope>NUCLEOTIDE SEQUENCE [LARGE SCALE GENOMIC DNA]</scope>
    <source>
        <strain evidence="5 6">ATCC 13157</strain>
    </source>
</reference>
<keyword evidence="2" id="KW-0521">NADP</keyword>